<keyword evidence="2" id="KW-1185">Reference proteome</keyword>
<protein>
    <submittedName>
        <fullName evidence="1">Uncharacterized protein</fullName>
    </submittedName>
</protein>
<proteinExistence type="predicted"/>
<evidence type="ECO:0000313" key="1">
    <source>
        <dbReference type="EMBL" id="RKO72140.1"/>
    </source>
</evidence>
<dbReference type="AlphaFoldDB" id="A0A420W0P5"/>
<reference evidence="1 2" key="1">
    <citation type="submission" date="2018-10" db="EMBL/GenBank/DDBJ databases">
        <title>Sphingobacterium sp. M05W1-28.</title>
        <authorList>
            <person name="Cai H."/>
        </authorList>
    </citation>
    <scope>NUCLEOTIDE SEQUENCE [LARGE SCALE GENOMIC DNA]</scope>
    <source>
        <strain evidence="1 2">M05W1-28</strain>
    </source>
</reference>
<accession>A0A420W0P5</accession>
<dbReference type="RefSeq" id="WP_121123221.1">
    <property type="nucleotide sequence ID" value="NZ_RBWS01000006.1"/>
</dbReference>
<organism evidence="1 2">
    <name type="scientific">Sphingobacterium puteale</name>
    <dbReference type="NCBI Taxonomy" id="2420510"/>
    <lineage>
        <taxon>Bacteria</taxon>
        <taxon>Pseudomonadati</taxon>
        <taxon>Bacteroidota</taxon>
        <taxon>Sphingobacteriia</taxon>
        <taxon>Sphingobacteriales</taxon>
        <taxon>Sphingobacteriaceae</taxon>
        <taxon>Sphingobacterium</taxon>
    </lineage>
</organism>
<dbReference type="OrthoDB" id="713660at2"/>
<dbReference type="EMBL" id="RBWS01000006">
    <property type="protein sequence ID" value="RKO72140.1"/>
    <property type="molecule type" value="Genomic_DNA"/>
</dbReference>
<comment type="caution">
    <text evidence="1">The sequence shown here is derived from an EMBL/GenBank/DDBJ whole genome shotgun (WGS) entry which is preliminary data.</text>
</comment>
<gene>
    <name evidence="1" type="ORF">D7322_08600</name>
</gene>
<name>A0A420W0P5_9SPHI</name>
<dbReference type="Proteomes" id="UP000282423">
    <property type="component" value="Unassembled WGS sequence"/>
</dbReference>
<evidence type="ECO:0000313" key="2">
    <source>
        <dbReference type="Proteomes" id="UP000282423"/>
    </source>
</evidence>
<sequence>MIKQPFTQIGVDNAQAAFMTLTALEQSAVINMIRTDFDAWMNQWFALTMSQQQQIETMDPDFKLKIAIAIANTYQAGYIVNFTKEDPGEDIPDRKETQVFGLEDWQDLNDSANGKTLRIPLMIKISYDT</sequence>